<dbReference type="InterPro" id="IPR001128">
    <property type="entry name" value="Cyt_P450"/>
</dbReference>
<sequence length="269" mass="30642">MWIDVEGGGENQLLPLLESLADTSKVVDLQELLKRLAFNMLCKVKKWVGAGSEKRLKDAEEEVRAYVEGIIRDKKRKIDEDRENHGEENLLSRLLIAGNDEEAIRDMAISFIMADRDTTSAAMTWFFWLLSCDSVIEQELVKEINTMEKSLLNYESLKALKLLKACLCESMRLLSTSSLGLKACHGRRLIARWHSSQCRRQGNLSIVTDPRVRLGKEMAFIQMNYVVASILRQFEIKPFVSEKPVFVPLLTAHMAGGLKVVIQKRDDSR</sequence>
<evidence type="ECO:0000256" key="5">
    <source>
        <dbReference type="ARBA" id="ARBA00023002"/>
    </source>
</evidence>
<keyword evidence="6" id="KW-0408">Iron</keyword>
<dbReference type="Proteomes" id="UP000436088">
    <property type="component" value="Unassembled WGS sequence"/>
</dbReference>
<accession>A0A6A2ZR90</accession>
<organism evidence="8 9">
    <name type="scientific">Hibiscus syriacus</name>
    <name type="common">Rose of Sharon</name>
    <dbReference type="NCBI Taxonomy" id="106335"/>
    <lineage>
        <taxon>Eukaryota</taxon>
        <taxon>Viridiplantae</taxon>
        <taxon>Streptophyta</taxon>
        <taxon>Embryophyta</taxon>
        <taxon>Tracheophyta</taxon>
        <taxon>Spermatophyta</taxon>
        <taxon>Magnoliopsida</taxon>
        <taxon>eudicotyledons</taxon>
        <taxon>Gunneridae</taxon>
        <taxon>Pentapetalae</taxon>
        <taxon>rosids</taxon>
        <taxon>malvids</taxon>
        <taxon>Malvales</taxon>
        <taxon>Malvaceae</taxon>
        <taxon>Malvoideae</taxon>
        <taxon>Hibiscus</taxon>
    </lineage>
</organism>
<keyword evidence="7" id="KW-0503">Monooxygenase</keyword>
<evidence type="ECO:0000256" key="7">
    <source>
        <dbReference type="ARBA" id="ARBA00023033"/>
    </source>
</evidence>
<dbReference type="GO" id="GO:0016705">
    <property type="term" value="F:oxidoreductase activity, acting on paired donors, with incorporation or reduction of molecular oxygen"/>
    <property type="evidence" value="ECO:0007669"/>
    <property type="project" value="InterPro"/>
</dbReference>
<comment type="caution">
    <text evidence="8">The sequence shown here is derived from an EMBL/GenBank/DDBJ whole genome shotgun (WGS) entry which is preliminary data.</text>
</comment>
<dbReference type="Gene3D" id="1.10.630.10">
    <property type="entry name" value="Cytochrome P450"/>
    <property type="match status" value="1"/>
</dbReference>
<dbReference type="Pfam" id="PF00067">
    <property type="entry name" value="p450"/>
    <property type="match status" value="1"/>
</dbReference>
<dbReference type="InterPro" id="IPR036396">
    <property type="entry name" value="Cyt_P450_sf"/>
</dbReference>
<evidence type="ECO:0000313" key="8">
    <source>
        <dbReference type="EMBL" id="KAE8694408.1"/>
    </source>
</evidence>
<name>A0A6A2ZR90_HIBSY</name>
<keyword evidence="4" id="KW-0479">Metal-binding</keyword>
<dbReference type="PANTHER" id="PTHR24296">
    <property type="entry name" value="CYTOCHROME P450"/>
    <property type="match status" value="1"/>
</dbReference>
<evidence type="ECO:0000313" key="9">
    <source>
        <dbReference type="Proteomes" id="UP000436088"/>
    </source>
</evidence>
<keyword evidence="5" id="KW-0560">Oxidoreductase</keyword>
<keyword evidence="9" id="KW-1185">Reference proteome</keyword>
<reference evidence="8" key="1">
    <citation type="submission" date="2019-09" db="EMBL/GenBank/DDBJ databases">
        <title>Draft genome information of white flower Hibiscus syriacus.</title>
        <authorList>
            <person name="Kim Y.-M."/>
        </authorList>
    </citation>
    <scope>NUCLEOTIDE SEQUENCE [LARGE SCALE GENOMIC DNA]</scope>
    <source>
        <strain evidence="8">YM2019G1</strain>
    </source>
</reference>
<comment type="cofactor">
    <cofactor evidence="1">
        <name>heme</name>
        <dbReference type="ChEBI" id="CHEBI:30413"/>
    </cofactor>
</comment>
<dbReference type="AlphaFoldDB" id="A0A6A2ZR90"/>
<evidence type="ECO:0000256" key="4">
    <source>
        <dbReference type="ARBA" id="ARBA00022723"/>
    </source>
</evidence>
<evidence type="ECO:0000256" key="3">
    <source>
        <dbReference type="ARBA" id="ARBA00022617"/>
    </source>
</evidence>
<dbReference type="GO" id="GO:0004497">
    <property type="term" value="F:monooxygenase activity"/>
    <property type="evidence" value="ECO:0007669"/>
    <property type="project" value="UniProtKB-KW"/>
</dbReference>
<evidence type="ECO:0000256" key="2">
    <source>
        <dbReference type="ARBA" id="ARBA00010617"/>
    </source>
</evidence>
<dbReference type="EMBL" id="VEPZ02001110">
    <property type="protein sequence ID" value="KAE8694408.1"/>
    <property type="molecule type" value="Genomic_DNA"/>
</dbReference>
<comment type="similarity">
    <text evidence="2">Belongs to the cytochrome P450 family.</text>
</comment>
<keyword evidence="3" id="KW-0349">Heme</keyword>
<protein>
    <submittedName>
        <fullName evidence="8">Uncharacterized protein</fullName>
    </submittedName>
</protein>
<dbReference type="SUPFAM" id="SSF48264">
    <property type="entry name" value="Cytochrome P450"/>
    <property type="match status" value="1"/>
</dbReference>
<evidence type="ECO:0000256" key="1">
    <source>
        <dbReference type="ARBA" id="ARBA00001971"/>
    </source>
</evidence>
<gene>
    <name evidence="8" type="ORF">F3Y22_tig00110783pilonHSYRG00170</name>
</gene>
<evidence type="ECO:0000256" key="6">
    <source>
        <dbReference type="ARBA" id="ARBA00023004"/>
    </source>
</evidence>
<dbReference type="GO" id="GO:0020037">
    <property type="term" value="F:heme binding"/>
    <property type="evidence" value="ECO:0007669"/>
    <property type="project" value="InterPro"/>
</dbReference>
<proteinExistence type="inferred from homology"/>
<dbReference type="GO" id="GO:0005506">
    <property type="term" value="F:iron ion binding"/>
    <property type="evidence" value="ECO:0007669"/>
    <property type="project" value="InterPro"/>
</dbReference>